<keyword evidence="3" id="KW-1185">Reference proteome</keyword>
<accession>A0ABN7AYD1</accession>
<feature type="region of interest" description="Disordered" evidence="1">
    <location>
        <begin position="102"/>
        <end position="124"/>
    </location>
</feature>
<reference evidence="2 3" key="1">
    <citation type="submission" date="2023-09" db="EMBL/GenBank/DDBJ databases">
        <title>Nesidiocoris tenuis whole genome shotgun sequence.</title>
        <authorList>
            <person name="Shibata T."/>
            <person name="Shimoda M."/>
            <person name="Kobayashi T."/>
            <person name="Uehara T."/>
        </authorList>
    </citation>
    <scope>NUCLEOTIDE SEQUENCE [LARGE SCALE GENOMIC DNA]</scope>
    <source>
        <strain evidence="2 3">Japan</strain>
    </source>
</reference>
<feature type="compositionally biased region" description="Polar residues" evidence="1">
    <location>
        <begin position="42"/>
        <end position="54"/>
    </location>
</feature>
<dbReference type="EMBL" id="AP028915">
    <property type="protein sequence ID" value="BES97008.1"/>
    <property type="molecule type" value="Genomic_DNA"/>
</dbReference>
<proteinExistence type="predicted"/>
<evidence type="ECO:0000256" key="1">
    <source>
        <dbReference type="SAM" id="MobiDB-lite"/>
    </source>
</evidence>
<name>A0ABN7AYD1_9HEMI</name>
<evidence type="ECO:0000313" key="3">
    <source>
        <dbReference type="Proteomes" id="UP001307889"/>
    </source>
</evidence>
<protein>
    <submittedName>
        <fullName evidence="2">Uncharacterized protein</fullName>
    </submittedName>
</protein>
<evidence type="ECO:0000313" key="2">
    <source>
        <dbReference type="EMBL" id="BES97008.1"/>
    </source>
</evidence>
<dbReference type="Proteomes" id="UP001307889">
    <property type="component" value="Chromosome 7"/>
</dbReference>
<organism evidence="2 3">
    <name type="scientific">Nesidiocoris tenuis</name>
    <dbReference type="NCBI Taxonomy" id="355587"/>
    <lineage>
        <taxon>Eukaryota</taxon>
        <taxon>Metazoa</taxon>
        <taxon>Ecdysozoa</taxon>
        <taxon>Arthropoda</taxon>
        <taxon>Hexapoda</taxon>
        <taxon>Insecta</taxon>
        <taxon>Pterygota</taxon>
        <taxon>Neoptera</taxon>
        <taxon>Paraneoptera</taxon>
        <taxon>Hemiptera</taxon>
        <taxon>Heteroptera</taxon>
        <taxon>Panheteroptera</taxon>
        <taxon>Cimicomorpha</taxon>
        <taxon>Miridae</taxon>
        <taxon>Dicyphina</taxon>
        <taxon>Nesidiocoris</taxon>
    </lineage>
</organism>
<sequence length="389" mass="45058">MRSIFTLSRSLSRRALIYRQAYRKRTIVNEPLSDFPNRRNRNYSSTPKYDEVGNQNFEKPHKIPRRLSMYMSLNDDVKRKIVNPSYIKEAVQDTFMQRANGDYSYRTPKRQPRNKANSFGKKSEKSSFVLAKDLVQNKVKRHSNDKNRDIRQSALSLDLRDSSLMQLESVKKKLGDNRSNVLDYMSAKRKPGNPEKLSNTTKAKYLTEAKHSAPVLNRVSSLRKNESDELNITPRSIELRKLARNETLRSKKKPLWKMYRPSNVEIGKIDEFKHRKARANVESDRQAILNRIKSVVTPPQNSREVQRHTHSSCFELTPQIYPKGSLSIKKSFLPIEPCRKKVSTDSKRVEGAIPNQQKATETPKPKNIVQKFRGSLTSFFSSLVPSTFK</sequence>
<feature type="region of interest" description="Disordered" evidence="1">
    <location>
        <begin position="32"/>
        <end position="54"/>
    </location>
</feature>
<gene>
    <name evidence="2" type="ORF">NTJ_09822</name>
</gene>